<reference evidence="3" key="1">
    <citation type="journal article" date="2020" name="Stud. Mycol.">
        <title>101 Dothideomycetes genomes: a test case for predicting lifestyles and emergence of pathogens.</title>
        <authorList>
            <person name="Haridas S."/>
            <person name="Albert R."/>
            <person name="Binder M."/>
            <person name="Bloem J."/>
            <person name="Labutti K."/>
            <person name="Salamov A."/>
            <person name="Andreopoulos B."/>
            <person name="Baker S."/>
            <person name="Barry K."/>
            <person name="Bills G."/>
            <person name="Bluhm B."/>
            <person name="Cannon C."/>
            <person name="Castanera R."/>
            <person name="Culley D."/>
            <person name="Daum C."/>
            <person name="Ezra D."/>
            <person name="Gonzalez J."/>
            <person name="Henrissat B."/>
            <person name="Kuo A."/>
            <person name="Liang C."/>
            <person name="Lipzen A."/>
            <person name="Lutzoni F."/>
            <person name="Magnuson J."/>
            <person name="Mondo S."/>
            <person name="Nolan M."/>
            <person name="Ohm R."/>
            <person name="Pangilinan J."/>
            <person name="Park H.-J."/>
            <person name="Ramirez L."/>
            <person name="Alfaro M."/>
            <person name="Sun H."/>
            <person name="Tritt A."/>
            <person name="Yoshinaga Y."/>
            <person name="Zwiers L.-H."/>
            <person name="Turgeon B."/>
            <person name="Goodwin S."/>
            <person name="Spatafora J."/>
            <person name="Crous P."/>
            <person name="Grigoriev I."/>
        </authorList>
    </citation>
    <scope>NUCLEOTIDE SEQUENCE</scope>
    <source>
        <strain evidence="3">CBS 260.36</strain>
    </source>
</reference>
<dbReference type="Pfam" id="PF04909">
    <property type="entry name" value="Amidohydro_2"/>
    <property type="match status" value="1"/>
</dbReference>
<evidence type="ECO:0000313" key="4">
    <source>
        <dbReference type="Proteomes" id="UP000799439"/>
    </source>
</evidence>
<dbReference type="GO" id="GO:0016787">
    <property type="term" value="F:hydrolase activity"/>
    <property type="evidence" value="ECO:0007669"/>
    <property type="project" value="InterPro"/>
</dbReference>
<dbReference type="PANTHER" id="PTHR43569:SF2">
    <property type="entry name" value="AMIDOHYDROLASE-RELATED DOMAIN-CONTAINING PROTEIN"/>
    <property type="match status" value="1"/>
</dbReference>
<comment type="similarity">
    <text evidence="1">Belongs to the metallo-dependent hydrolases superfamily.</text>
</comment>
<keyword evidence="4" id="KW-1185">Reference proteome</keyword>
<name>A0A9P4J1N6_9PEZI</name>
<evidence type="ECO:0000259" key="2">
    <source>
        <dbReference type="Pfam" id="PF04909"/>
    </source>
</evidence>
<dbReference type="PANTHER" id="PTHR43569">
    <property type="entry name" value="AMIDOHYDROLASE"/>
    <property type="match status" value="1"/>
</dbReference>
<dbReference type="OrthoDB" id="2135488at2759"/>
<organism evidence="3 4">
    <name type="scientific">Myriangium duriaei CBS 260.36</name>
    <dbReference type="NCBI Taxonomy" id="1168546"/>
    <lineage>
        <taxon>Eukaryota</taxon>
        <taxon>Fungi</taxon>
        <taxon>Dikarya</taxon>
        <taxon>Ascomycota</taxon>
        <taxon>Pezizomycotina</taxon>
        <taxon>Dothideomycetes</taxon>
        <taxon>Dothideomycetidae</taxon>
        <taxon>Myriangiales</taxon>
        <taxon>Myriangiaceae</taxon>
        <taxon>Myriangium</taxon>
    </lineage>
</organism>
<protein>
    <recommendedName>
        <fullName evidence="2">Amidohydrolase-related domain-containing protein</fullName>
    </recommendedName>
</protein>
<dbReference type="Gene3D" id="3.20.20.140">
    <property type="entry name" value="Metal-dependent hydrolases"/>
    <property type="match status" value="1"/>
</dbReference>
<comment type="caution">
    <text evidence="3">The sequence shown here is derived from an EMBL/GenBank/DDBJ whole genome shotgun (WGS) entry which is preliminary data.</text>
</comment>
<feature type="domain" description="Amidohydrolase-related" evidence="2">
    <location>
        <begin position="255"/>
        <end position="371"/>
    </location>
</feature>
<dbReference type="SUPFAM" id="SSF51556">
    <property type="entry name" value="Metallo-dependent hydrolases"/>
    <property type="match status" value="1"/>
</dbReference>
<dbReference type="EMBL" id="ML996089">
    <property type="protein sequence ID" value="KAF2150784.1"/>
    <property type="molecule type" value="Genomic_DNA"/>
</dbReference>
<dbReference type="AlphaFoldDB" id="A0A9P4J1N6"/>
<gene>
    <name evidence="3" type="ORF">K461DRAFT_314721</name>
</gene>
<dbReference type="InterPro" id="IPR006680">
    <property type="entry name" value="Amidohydro-rel"/>
</dbReference>
<dbReference type="InterPro" id="IPR032466">
    <property type="entry name" value="Metal_Hydrolase"/>
</dbReference>
<sequence>MPETIIDSHIHLWPESAANAEGHAWMAAVPSLAKQHLLQEYLEVARTSKNSKDFTILKVVYIETDRRYSSDHSQPLEEWASGPLNEIKFLRSIIEGHPEDATMLGGIVLWAPMHCGEAVFDQWLKLAEQTAGELTWQRVQGFRFLLQAITSRSEFEKLVFSQDFIRILRKLGTTGKGFTFDVGIDQHNGGAWQLEVWKDVLSRVFDGGPNRPTTIIMSKSFASDRKFSVLNDPPDHLCKPNMTRVASPSNISSLAEFTAWQECIRNFASYPSVYMKLSGAFSEMSKGRVDSSSVDHLASQIRPWVDTVFDAFRPGRIMFGSDWPVCNIRGPAEDRTWPIWKAIVTKICDDRGLGQGEKGLIFGGTAAGAYHLQTE</sequence>
<dbReference type="Proteomes" id="UP000799439">
    <property type="component" value="Unassembled WGS sequence"/>
</dbReference>
<dbReference type="InterPro" id="IPR052350">
    <property type="entry name" value="Metallo-dep_Lactonases"/>
</dbReference>
<evidence type="ECO:0000313" key="3">
    <source>
        <dbReference type="EMBL" id="KAF2150784.1"/>
    </source>
</evidence>
<evidence type="ECO:0000256" key="1">
    <source>
        <dbReference type="ARBA" id="ARBA00038310"/>
    </source>
</evidence>
<accession>A0A9P4J1N6</accession>
<proteinExistence type="inferred from homology"/>